<proteinExistence type="predicted"/>
<reference evidence="2 3" key="1">
    <citation type="submission" date="2023-01" db="EMBL/GenBank/DDBJ databases">
        <title>Analysis of 21 Apiospora genomes using comparative genomics revels a genus with tremendous synthesis potential of carbohydrate active enzymes and secondary metabolites.</title>
        <authorList>
            <person name="Sorensen T."/>
        </authorList>
    </citation>
    <scope>NUCLEOTIDE SEQUENCE [LARGE SCALE GENOMIC DNA]</scope>
    <source>
        <strain evidence="2 3">CBS 135458</strain>
    </source>
</reference>
<accession>A0ABR1TBM5</accession>
<protein>
    <submittedName>
        <fullName evidence="2">Uncharacterized protein</fullName>
    </submittedName>
</protein>
<comment type="caution">
    <text evidence="2">The sequence shown here is derived from an EMBL/GenBank/DDBJ whole genome shotgun (WGS) entry which is preliminary data.</text>
</comment>
<evidence type="ECO:0000313" key="2">
    <source>
        <dbReference type="EMBL" id="KAK8043098.1"/>
    </source>
</evidence>
<dbReference type="RefSeq" id="XP_066709951.1">
    <property type="nucleotide sequence ID" value="XM_066864990.1"/>
</dbReference>
<keyword evidence="1" id="KW-0732">Signal</keyword>
<keyword evidence="3" id="KW-1185">Reference proteome</keyword>
<evidence type="ECO:0000313" key="3">
    <source>
        <dbReference type="Proteomes" id="UP001480595"/>
    </source>
</evidence>
<evidence type="ECO:0000256" key="1">
    <source>
        <dbReference type="SAM" id="SignalP"/>
    </source>
</evidence>
<dbReference type="Proteomes" id="UP001480595">
    <property type="component" value="Unassembled WGS sequence"/>
</dbReference>
<name>A0ABR1TBM5_9PEZI</name>
<feature type="chain" id="PRO_5045718721" evidence="1">
    <location>
        <begin position="21"/>
        <end position="110"/>
    </location>
</feature>
<feature type="signal peptide" evidence="1">
    <location>
        <begin position="1"/>
        <end position="20"/>
    </location>
</feature>
<gene>
    <name evidence="2" type="ORF">PG994_013581</name>
</gene>
<organism evidence="2 3">
    <name type="scientific">Apiospora phragmitis</name>
    <dbReference type="NCBI Taxonomy" id="2905665"/>
    <lineage>
        <taxon>Eukaryota</taxon>
        <taxon>Fungi</taxon>
        <taxon>Dikarya</taxon>
        <taxon>Ascomycota</taxon>
        <taxon>Pezizomycotina</taxon>
        <taxon>Sordariomycetes</taxon>
        <taxon>Xylariomycetidae</taxon>
        <taxon>Amphisphaeriales</taxon>
        <taxon>Apiosporaceae</taxon>
        <taxon>Apiospora</taxon>
    </lineage>
</organism>
<dbReference type="GeneID" id="92098053"/>
<dbReference type="EMBL" id="JAQQWL010000013">
    <property type="protein sequence ID" value="KAK8043098.1"/>
    <property type="molecule type" value="Genomic_DNA"/>
</dbReference>
<sequence length="110" mass="11515">MHVQQILFLLAAAITTLTEALNGDSFECNTARVRIVTGLQETRTNTNNIADAETKQTANAGINQAANAINSIAVAVFSGETTPADARDITEAGLEITQAALQGVIRVSVC</sequence>